<proteinExistence type="predicted"/>
<comment type="caution">
    <text evidence="7">The sequence shown here is derived from an EMBL/GenBank/DDBJ whole genome shotgun (WGS) entry which is preliminary data.</text>
</comment>
<evidence type="ECO:0000313" key="8">
    <source>
        <dbReference type="Proteomes" id="UP000452235"/>
    </source>
</evidence>
<dbReference type="PANTHER" id="PTHR38791">
    <property type="entry name" value="ZN(II)2CYS6 TRANSCRIPTION FACTOR (EUROFUNG)-RELATED-RELATED"/>
    <property type="match status" value="1"/>
</dbReference>
<dbReference type="PANTHER" id="PTHR38791:SF5">
    <property type="entry name" value="TRANSCRIPTION FACTOR DBAG-RELATED"/>
    <property type="match status" value="1"/>
</dbReference>
<dbReference type="SUPFAM" id="SSF57701">
    <property type="entry name" value="Zn2/Cys6 DNA-binding domain"/>
    <property type="match status" value="1"/>
</dbReference>
<evidence type="ECO:0000256" key="1">
    <source>
        <dbReference type="ARBA" id="ARBA00023015"/>
    </source>
</evidence>
<evidence type="ECO:0000313" key="7">
    <source>
        <dbReference type="EMBL" id="GFF19267.1"/>
    </source>
</evidence>
<keyword evidence="3" id="KW-0804">Transcription</keyword>
<evidence type="ECO:0000256" key="5">
    <source>
        <dbReference type="SAM" id="MobiDB-lite"/>
    </source>
</evidence>
<keyword evidence="4" id="KW-0539">Nucleus</keyword>
<dbReference type="InterPro" id="IPR001138">
    <property type="entry name" value="Zn2Cys6_DnaBD"/>
</dbReference>
<dbReference type="EMBL" id="BLJY01000010">
    <property type="protein sequence ID" value="GFF19267.1"/>
    <property type="molecule type" value="Genomic_DNA"/>
</dbReference>
<dbReference type="InterPro" id="IPR036864">
    <property type="entry name" value="Zn2-C6_fun-type_DNA-bd_sf"/>
</dbReference>
<organism evidence="7 8">
    <name type="scientific">Aspergillus terreus</name>
    <dbReference type="NCBI Taxonomy" id="33178"/>
    <lineage>
        <taxon>Eukaryota</taxon>
        <taxon>Fungi</taxon>
        <taxon>Dikarya</taxon>
        <taxon>Ascomycota</taxon>
        <taxon>Pezizomycotina</taxon>
        <taxon>Eurotiomycetes</taxon>
        <taxon>Eurotiomycetidae</taxon>
        <taxon>Eurotiales</taxon>
        <taxon>Aspergillaceae</taxon>
        <taxon>Aspergillus</taxon>
        <taxon>Aspergillus subgen. Circumdati</taxon>
    </lineage>
</organism>
<evidence type="ECO:0000256" key="3">
    <source>
        <dbReference type="ARBA" id="ARBA00023163"/>
    </source>
</evidence>
<evidence type="ECO:0000256" key="4">
    <source>
        <dbReference type="ARBA" id="ARBA00023242"/>
    </source>
</evidence>
<accession>A0A8H3MZ48</accession>
<keyword evidence="8" id="KW-1185">Reference proteome</keyword>
<dbReference type="GO" id="GO:0000981">
    <property type="term" value="F:DNA-binding transcription factor activity, RNA polymerase II-specific"/>
    <property type="evidence" value="ECO:0007669"/>
    <property type="project" value="InterPro"/>
</dbReference>
<protein>
    <submittedName>
        <fullName evidence="7">Specific transcription factor domain protein</fullName>
    </submittedName>
</protein>
<sequence length="492" mass="55202">MPKLQASRPRTSRSCDNCRVVKRRCDKEVPQCGQCIRTREICRGYRDEWDLIFRDQTNHTIQRSRKTRETSRVSTRATPLIPPTRSLHPSLEEIGVSYFLRDFVAGGRAPSRGYLTYIPMVYSADAEHPAFVASIAAVGLAALASRQPELRVCARAKYSEAIRHVNQALASPAESVKDSTLMAVISLGVFEHISDFESWVRHVKGAAALVVARGKSQFASRPAILMFNQVRADMATACIQTVQPFPAELQELQEEATKYTDRWDASWLAGILATRCATLFAGVAKKHQDKFLEMPRSWADFLEEAIAIQSDFQHVLHMLALQEPYITIRELRGSAPFVSCNGQYDLYKTTWAIRLWNNCRTVEIIVCEIICWLINKILTEEPSRPAAGQLKLQSKLQNTMQVISRRSADILASVPQGLGLVSVPDADVPQEPNVSGGYMLIWNLYTVGKSPAISDQDRQWIIEQLKGISEHANIAMAFELANDLVEIGRSER</sequence>
<feature type="region of interest" description="Disordered" evidence="5">
    <location>
        <begin position="60"/>
        <end position="84"/>
    </location>
</feature>
<dbReference type="Proteomes" id="UP000452235">
    <property type="component" value="Unassembled WGS sequence"/>
</dbReference>
<dbReference type="GO" id="GO:0008270">
    <property type="term" value="F:zinc ion binding"/>
    <property type="evidence" value="ECO:0007669"/>
    <property type="project" value="InterPro"/>
</dbReference>
<keyword evidence="2" id="KW-0238">DNA-binding</keyword>
<reference evidence="7 8" key="1">
    <citation type="submission" date="2020-01" db="EMBL/GenBank/DDBJ databases">
        <title>Aspergillus terreus IFO 6365 whole genome shotgun sequence.</title>
        <authorList>
            <person name="Kanamasa S."/>
            <person name="Takahashi H."/>
        </authorList>
    </citation>
    <scope>NUCLEOTIDE SEQUENCE [LARGE SCALE GENOMIC DNA]</scope>
    <source>
        <strain evidence="7 8">IFO 6365</strain>
    </source>
</reference>
<evidence type="ECO:0000259" key="6">
    <source>
        <dbReference type="PROSITE" id="PS50048"/>
    </source>
</evidence>
<gene>
    <name evidence="7" type="ORF">ATEIFO6365_0010004000</name>
</gene>
<feature type="domain" description="Zn(2)-C6 fungal-type" evidence="6">
    <location>
        <begin position="14"/>
        <end position="42"/>
    </location>
</feature>
<dbReference type="SMART" id="SM00066">
    <property type="entry name" value="GAL4"/>
    <property type="match status" value="1"/>
</dbReference>
<dbReference type="AlphaFoldDB" id="A0A8H3MZ48"/>
<dbReference type="PROSITE" id="PS50048">
    <property type="entry name" value="ZN2_CY6_FUNGAL_2"/>
    <property type="match status" value="1"/>
</dbReference>
<dbReference type="GO" id="GO:0003677">
    <property type="term" value="F:DNA binding"/>
    <property type="evidence" value="ECO:0007669"/>
    <property type="project" value="UniProtKB-KW"/>
</dbReference>
<dbReference type="InterPro" id="IPR053175">
    <property type="entry name" value="DHMBA_Reg_Transcription_Factor"/>
</dbReference>
<dbReference type="Gene3D" id="4.10.240.10">
    <property type="entry name" value="Zn(2)-C6 fungal-type DNA-binding domain"/>
    <property type="match status" value="1"/>
</dbReference>
<dbReference type="Pfam" id="PF00172">
    <property type="entry name" value="Zn_clus"/>
    <property type="match status" value="1"/>
</dbReference>
<keyword evidence="1" id="KW-0805">Transcription regulation</keyword>
<name>A0A8H3MZ48_ASPTE</name>
<dbReference type="GO" id="GO:0009893">
    <property type="term" value="P:positive regulation of metabolic process"/>
    <property type="evidence" value="ECO:0007669"/>
    <property type="project" value="UniProtKB-ARBA"/>
</dbReference>
<evidence type="ECO:0000256" key="2">
    <source>
        <dbReference type="ARBA" id="ARBA00023125"/>
    </source>
</evidence>
<dbReference type="PROSITE" id="PS00463">
    <property type="entry name" value="ZN2_CY6_FUNGAL_1"/>
    <property type="match status" value="1"/>
</dbReference>
<dbReference type="CDD" id="cd00067">
    <property type="entry name" value="GAL4"/>
    <property type="match status" value="1"/>
</dbReference>